<dbReference type="InterPro" id="IPR050267">
    <property type="entry name" value="Anti-sigma-factor_SerPK"/>
</dbReference>
<evidence type="ECO:0000313" key="3">
    <source>
        <dbReference type="EMBL" id="GHE03541.1"/>
    </source>
</evidence>
<gene>
    <name evidence="3" type="ORF">GCM10008024_27310</name>
    <name evidence="4" type="ORF">SAMN05444006_11640</name>
</gene>
<comment type="caution">
    <text evidence="3">The sequence shown here is derived from an EMBL/GenBank/DDBJ whole genome shotgun (WGS) entry which is preliminary data.</text>
</comment>
<dbReference type="InterPro" id="IPR003594">
    <property type="entry name" value="HATPase_dom"/>
</dbReference>
<evidence type="ECO:0000313" key="5">
    <source>
        <dbReference type="Proteomes" id="UP000199541"/>
    </source>
</evidence>
<dbReference type="GO" id="GO:0004674">
    <property type="term" value="F:protein serine/threonine kinase activity"/>
    <property type="evidence" value="ECO:0007669"/>
    <property type="project" value="UniProtKB-KW"/>
</dbReference>
<keyword evidence="5" id="KW-1185">Reference proteome</keyword>
<dbReference type="PANTHER" id="PTHR35526:SF3">
    <property type="entry name" value="ANTI-SIGMA-F FACTOR RSBW"/>
    <property type="match status" value="1"/>
</dbReference>
<keyword evidence="4" id="KW-0808">Transferase</keyword>
<reference evidence="3" key="3">
    <citation type="submission" date="2023-06" db="EMBL/GenBank/DDBJ databases">
        <authorList>
            <person name="Sun Q."/>
            <person name="Zhou Y."/>
        </authorList>
    </citation>
    <scope>NUCLEOTIDE SEQUENCE</scope>
    <source>
        <strain evidence="3">CGMCC 1.10859</strain>
    </source>
</reference>
<evidence type="ECO:0000259" key="2">
    <source>
        <dbReference type="Pfam" id="PF13581"/>
    </source>
</evidence>
<organism evidence="3 6">
    <name type="scientific">Allgaiera indica</name>
    <dbReference type="NCBI Taxonomy" id="765699"/>
    <lineage>
        <taxon>Bacteria</taxon>
        <taxon>Pseudomonadati</taxon>
        <taxon>Pseudomonadota</taxon>
        <taxon>Alphaproteobacteria</taxon>
        <taxon>Rhodobacterales</taxon>
        <taxon>Paracoccaceae</taxon>
        <taxon>Allgaiera</taxon>
    </lineage>
</organism>
<protein>
    <submittedName>
        <fullName evidence="4">Serine/threonine-protein kinase RsbW</fullName>
    </submittedName>
</protein>
<dbReference type="CDD" id="cd16936">
    <property type="entry name" value="HATPase_RsbW-like"/>
    <property type="match status" value="1"/>
</dbReference>
<accession>A0AAN4USP1</accession>
<dbReference type="EMBL" id="FNOB01000016">
    <property type="protein sequence ID" value="SDX43729.1"/>
    <property type="molecule type" value="Genomic_DNA"/>
</dbReference>
<reference evidence="3" key="1">
    <citation type="journal article" date="2014" name="Int. J. Syst. Evol. Microbiol.">
        <title>Complete genome sequence of Corynebacterium casei LMG S-19264T (=DSM 44701T), isolated from a smear-ripened cheese.</title>
        <authorList>
            <consortium name="US DOE Joint Genome Institute (JGI-PGF)"/>
            <person name="Walter F."/>
            <person name="Albersmeier A."/>
            <person name="Kalinowski J."/>
            <person name="Ruckert C."/>
        </authorList>
    </citation>
    <scope>NUCLEOTIDE SEQUENCE</scope>
    <source>
        <strain evidence="3">CGMCC 1.10859</strain>
    </source>
</reference>
<reference evidence="4 5" key="2">
    <citation type="submission" date="2016-10" db="EMBL/GenBank/DDBJ databases">
        <authorList>
            <person name="Varghese N."/>
            <person name="Submissions S."/>
        </authorList>
    </citation>
    <scope>NUCLEOTIDE SEQUENCE [LARGE SCALE GENOMIC DNA]</scope>
    <source>
        <strain evidence="4 5">DSM 24802</strain>
    </source>
</reference>
<dbReference type="Pfam" id="PF13581">
    <property type="entry name" value="HATPase_c_2"/>
    <property type="match status" value="1"/>
</dbReference>
<evidence type="ECO:0000256" key="1">
    <source>
        <dbReference type="ARBA" id="ARBA00022527"/>
    </source>
</evidence>
<dbReference type="AlphaFoldDB" id="A0AAN4USP1"/>
<dbReference type="SUPFAM" id="SSF55874">
    <property type="entry name" value="ATPase domain of HSP90 chaperone/DNA topoisomerase II/histidine kinase"/>
    <property type="match status" value="1"/>
</dbReference>
<sequence length="162" mass="17044">MRVETATSAQGGSDAGVICLDFAADPMAVRTALEAVLEALGLAGVSADDRAAAEILLAEVLNNVVEHAYDQRGGWIELAADVESGADGRARALRFVVRDWGRPMPGGMLPEGALPASDAADPPEGGFGWHLIRALACSLDHGREGGCNWFRFSLMVEQKPSI</sequence>
<evidence type="ECO:0000313" key="4">
    <source>
        <dbReference type="EMBL" id="SDX43729.1"/>
    </source>
</evidence>
<proteinExistence type="predicted"/>
<dbReference type="InterPro" id="IPR036890">
    <property type="entry name" value="HATPase_C_sf"/>
</dbReference>
<name>A0AAN4USP1_9RHOB</name>
<dbReference type="Proteomes" id="UP000634647">
    <property type="component" value="Unassembled WGS sequence"/>
</dbReference>
<dbReference type="PANTHER" id="PTHR35526">
    <property type="entry name" value="ANTI-SIGMA-F FACTOR RSBW-RELATED"/>
    <property type="match status" value="1"/>
</dbReference>
<feature type="domain" description="Histidine kinase/HSP90-like ATPase" evidence="2">
    <location>
        <begin position="22"/>
        <end position="152"/>
    </location>
</feature>
<evidence type="ECO:0000313" key="6">
    <source>
        <dbReference type="Proteomes" id="UP000634647"/>
    </source>
</evidence>
<dbReference type="EMBL" id="BNAB01000013">
    <property type="protein sequence ID" value="GHE03541.1"/>
    <property type="molecule type" value="Genomic_DNA"/>
</dbReference>
<dbReference type="Proteomes" id="UP000199541">
    <property type="component" value="Unassembled WGS sequence"/>
</dbReference>
<keyword evidence="4" id="KW-0418">Kinase</keyword>
<dbReference type="Gene3D" id="3.30.565.10">
    <property type="entry name" value="Histidine kinase-like ATPase, C-terminal domain"/>
    <property type="match status" value="1"/>
</dbReference>
<dbReference type="RefSeq" id="WP_051645799.1">
    <property type="nucleotide sequence ID" value="NZ_BNAB01000013.1"/>
</dbReference>
<keyword evidence="1" id="KW-0723">Serine/threonine-protein kinase</keyword>